<dbReference type="EMBL" id="JAVRRD010000005">
    <property type="protein sequence ID" value="KAK5058646.1"/>
    <property type="molecule type" value="Genomic_DNA"/>
</dbReference>
<dbReference type="AlphaFoldDB" id="A0AAV9NLE7"/>
<dbReference type="RefSeq" id="XP_064709169.1">
    <property type="nucleotide sequence ID" value="XM_064854443.1"/>
</dbReference>
<protein>
    <submittedName>
        <fullName evidence="1">Uncharacterized protein</fullName>
    </submittedName>
</protein>
<reference evidence="1 2" key="1">
    <citation type="submission" date="2023-08" db="EMBL/GenBank/DDBJ databases">
        <title>Black Yeasts Isolated from many extreme environments.</title>
        <authorList>
            <person name="Coleine C."/>
            <person name="Stajich J.E."/>
            <person name="Selbmann L."/>
        </authorList>
    </citation>
    <scope>NUCLEOTIDE SEQUENCE [LARGE SCALE GENOMIC DNA]</scope>
    <source>
        <strain evidence="1 2">CCFEE 5792</strain>
    </source>
</reference>
<evidence type="ECO:0000313" key="1">
    <source>
        <dbReference type="EMBL" id="KAK5058646.1"/>
    </source>
</evidence>
<gene>
    <name evidence="1" type="ORF">LTR84_010910</name>
</gene>
<name>A0AAV9NLE7_9EURO</name>
<evidence type="ECO:0000313" key="2">
    <source>
        <dbReference type="Proteomes" id="UP001358417"/>
    </source>
</evidence>
<keyword evidence="2" id="KW-1185">Reference proteome</keyword>
<dbReference type="GeneID" id="89979064"/>
<dbReference type="Proteomes" id="UP001358417">
    <property type="component" value="Unassembled WGS sequence"/>
</dbReference>
<comment type="caution">
    <text evidence="1">The sequence shown here is derived from an EMBL/GenBank/DDBJ whole genome shotgun (WGS) entry which is preliminary data.</text>
</comment>
<organism evidence="1 2">
    <name type="scientific">Exophiala bonariae</name>
    <dbReference type="NCBI Taxonomy" id="1690606"/>
    <lineage>
        <taxon>Eukaryota</taxon>
        <taxon>Fungi</taxon>
        <taxon>Dikarya</taxon>
        <taxon>Ascomycota</taxon>
        <taxon>Pezizomycotina</taxon>
        <taxon>Eurotiomycetes</taxon>
        <taxon>Chaetothyriomycetidae</taxon>
        <taxon>Chaetothyriales</taxon>
        <taxon>Herpotrichiellaceae</taxon>
        <taxon>Exophiala</taxon>
    </lineage>
</organism>
<accession>A0AAV9NLE7</accession>
<sequence length="98" mass="10752">MSTPDNAAVAAARTAAMAKVQEVLDIHVTGFKGYDVELMTKLVLLDAGPEGRVVWELDITDFYSNANGMSAYPGFGDVVARPARSSFLRRPRIYEQED</sequence>
<proteinExistence type="predicted"/>